<feature type="region of interest" description="Disordered" evidence="1">
    <location>
        <begin position="39"/>
        <end position="70"/>
    </location>
</feature>
<feature type="compositionally biased region" description="Polar residues" evidence="1">
    <location>
        <begin position="44"/>
        <end position="61"/>
    </location>
</feature>
<feature type="compositionally biased region" description="Basic and acidic residues" evidence="1">
    <location>
        <begin position="464"/>
        <end position="482"/>
    </location>
</feature>
<feature type="transmembrane region" description="Helical" evidence="2">
    <location>
        <begin position="92"/>
        <end position="110"/>
    </location>
</feature>
<keyword evidence="2" id="KW-0472">Membrane</keyword>
<name>A0A4P7MYC5_PYROR</name>
<evidence type="ECO:0000256" key="1">
    <source>
        <dbReference type="SAM" id="MobiDB-lite"/>
    </source>
</evidence>
<dbReference type="Proteomes" id="UP000294847">
    <property type="component" value="Chromosome 1"/>
</dbReference>
<evidence type="ECO:0000313" key="3">
    <source>
        <dbReference type="EMBL" id="QBZ54092.1"/>
    </source>
</evidence>
<proteinExistence type="predicted"/>
<organism evidence="3 4">
    <name type="scientific">Pyricularia oryzae</name>
    <name type="common">Rice blast fungus</name>
    <name type="synonym">Magnaporthe oryzae</name>
    <dbReference type="NCBI Taxonomy" id="318829"/>
    <lineage>
        <taxon>Eukaryota</taxon>
        <taxon>Fungi</taxon>
        <taxon>Dikarya</taxon>
        <taxon>Ascomycota</taxon>
        <taxon>Pezizomycotina</taxon>
        <taxon>Sordariomycetes</taxon>
        <taxon>Sordariomycetidae</taxon>
        <taxon>Magnaporthales</taxon>
        <taxon>Pyriculariaceae</taxon>
        <taxon>Pyricularia</taxon>
    </lineage>
</organism>
<accession>A0A4P7MYC5</accession>
<reference evidence="3 4" key="1">
    <citation type="journal article" date="2019" name="Mol. Biol. Evol.">
        <title>Blast fungal genomes show frequent chromosomal changes, gene gains and losses, and effector gene turnover.</title>
        <authorList>
            <person name="Gomez Luciano L.B."/>
            <person name="Jason Tsai I."/>
            <person name="Chuma I."/>
            <person name="Tosa Y."/>
            <person name="Chen Y.H."/>
            <person name="Li J.Y."/>
            <person name="Li M.Y."/>
            <person name="Jade Lu M.Y."/>
            <person name="Nakayashiki H."/>
            <person name="Li W.H."/>
        </authorList>
    </citation>
    <scope>NUCLEOTIDE SEQUENCE [LARGE SCALE GENOMIC DNA]</scope>
    <source>
        <strain evidence="3">MZ5-1-6</strain>
    </source>
</reference>
<gene>
    <name evidence="3" type="ORF">PoMZ_09782</name>
</gene>
<feature type="transmembrane region" description="Helical" evidence="2">
    <location>
        <begin position="193"/>
        <end position="213"/>
    </location>
</feature>
<feature type="compositionally biased region" description="Low complexity" evidence="1">
    <location>
        <begin position="371"/>
        <end position="385"/>
    </location>
</feature>
<protein>
    <submittedName>
        <fullName evidence="3">Uncharacterized protein</fullName>
    </submittedName>
</protein>
<feature type="region of interest" description="Disordered" evidence="1">
    <location>
        <begin position="359"/>
        <end position="513"/>
    </location>
</feature>
<feature type="transmembrane region" description="Helical" evidence="2">
    <location>
        <begin position="130"/>
        <end position="152"/>
    </location>
</feature>
<evidence type="ECO:0000256" key="2">
    <source>
        <dbReference type="SAM" id="Phobius"/>
    </source>
</evidence>
<evidence type="ECO:0000313" key="4">
    <source>
        <dbReference type="Proteomes" id="UP000294847"/>
    </source>
</evidence>
<feature type="compositionally biased region" description="Polar residues" evidence="1">
    <location>
        <begin position="297"/>
        <end position="315"/>
    </location>
</feature>
<sequence length="513" mass="55390">MRKTMRAIMGARATAPVLPSSENTAVSDMARGFSSLAPAAATPTRPQLSTQSSSADASKQTDPGMDPRSRLPREELEALDKPVINGWYIAKVVLRVSTTGFAVTMVPVQINRQPWMSISYPDIWSFINDVLQYVLAAVIMSWNSAEFITMCFRKGRGISAKAHIFLDAFIFLLALAAVGYQIFILFLHNYADLAYYQAAIPLTALSSLFHFILSIRGCIDNAFMGSTPRIMYLITGEPVVVLPGRRAPRPTHEADTRDVEMNVRSSAAFQSTTQTAMTPLSPDVESAQRAISPTLPPNTANSPSTSHPVLPTLNTEMDRGDAPPWTPSPHVATADASSPETMAVATALAADGFRDHASPVTVGMPAGRNMSPVSSPSTSPAAATPGRRQRHKISTDGSRPRRKPVPRRKGTHYADPWGAPGPDYEPDEAEKLRAERGERQAQWMSLEGMGVGSGVSAARQRLGSVEEPKSHERAGSDADRTKLPLVPSQRDSSQAADAVAPVVDRSSFRQTTS</sequence>
<keyword evidence="2" id="KW-0812">Transmembrane</keyword>
<feature type="transmembrane region" description="Helical" evidence="2">
    <location>
        <begin position="164"/>
        <end position="187"/>
    </location>
</feature>
<feature type="region of interest" description="Disordered" evidence="1">
    <location>
        <begin position="274"/>
        <end position="339"/>
    </location>
</feature>
<feature type="compositionally biased region" description="Basic residues" evidence="1">
    <location>
        <begin position="400"/>
        <end position="411"/>
    </location>
</feature>
<feature type="compositionally biased region" description="Basic and acidic residues" evidence="1">
    <location>
        <begin position="429"/>
        <end position="439"/>
    </location>
</feature>
<dbReference type="EMBL" id="CP034204">
    <property type="protein sequence ID" value="QBZ54092.1"/>
    <property type="molecule type" value="Genomic_DNA"/>
</dbReference>
<keyword evidence="2" id="KW-1133">Transmembrane helix</keyword>
<dbReference type="AlphaFoldDB" id="A0A4P7MYC5"/>